<dbReference type="WBParaSite" id="SSTP_0001270625.1">
    <property type="protein sequence ID" value="SSTP_0001270625.1"/>
    <property type="gene ID" value="SSTP_0001270625"/>
</dbReference>
<dbReference type="WBParaSite" id="TCONS_00013731.p1">
    <property type="protein sequence ID" value="TCONS_00013731.p1"/>
    <property type="gene ID" value="XLOC_008614"/>
</dbReference>
<dbReference type="AlphaFoldDB" id="A0A0K0ETD0"/>
<sequence length="140" mass="16101">MVFTDENVLSENTNINVEVVSSADNSTNVYIARESFNDSTNINITRNNFLVSQSRKFQVRANVDLLDKTFFNSYCKRIFNNLESFYNSYVKNSKNSNLSTALSNLQNLHDTERDLEFYVAAISKIFIIKKIHLTEIHNSG</sequence>
<proteinExistence type="predicted"/>
<keyword evidence="1" id="KW-1185">Reference proteome</keyword>
<dbReference type="Proteomes" id="UP000035681">
    <property type="component" value="Unplaced"/>
</dbReference>
<reference evidence="2" key="1">
    <citation type="submission" date="2015-08" db="UniProtKB">
        <authorList>
            <consortium name="WormBaseParasite"/>
        </authorList>
    </citation>
    <scope>IDENTIFICATION</scope>
</reference>
<evidence type="ECO:0000313" key="1">
    <source>
        <dbReference type="Proteomes" id="UP000035681"/>
    </source>
</evidence>
<dbReference type="WBParaSite" id="TCONS_00013861.p1">
    <property type="protein sequence ID" value="TCONS_00013861.p1"/>
    <property type="gene ID" value="XLOC_008847"/>
</dbReference>
<evidence type="ECO:0000313" key="3">
    <source>
        <dbReference type="WBParaSite" id="TCONS_00013731.p1"/>
    </source>
</evidence>
<evidence type="ECO:0000313" key="2">
    <source>
        <dbReference type="WBParaSite" id="SSTP_0001270625.1"/>
    </source>
</evidence>
<accession>A0A0K0ETD0</accession>
<protein>
    <submittedName>
        <fullName evidence="2 3">Uncharacterized protein</fullName>
    </submittedName>
</protein>
<organism evidence="2">
    <name type="scientific">Strongyloides stercoralis</name>
    <name type="common">Threadworm</name>
    <dbReference type="NCBI Taxonomy" id="6248"/>
    <lineage>
        <taxon>Eukaryota</taxon>
        <taxon>Metazoa</taxon>
        <taxon>Ecdysozoa</taxon>
        <taxon>Nematoda</taxon>
        <taxon>Chromadorea</taxon>
        <taxon>Rhabditida</taxon>
        <taxon>Tylenchina</taxon>
        <taxon>Panagrolaimomorpha</taxon>
        <taxon>Strongyloidoidea</taxon>
        <taxon>Strongyloididae</taxon>
        <taxon>Strongyloides</taxon>
    </lineage>
</organism>
<name>A0A0K0ETD0_STRER</name>